<gene>
    <name evidence="1" type="ORF">AXF42_Ash005361</name>
</gene>
<accession>A0A2I0B6N8</accession>
<evidence type="ECO:0000313" key="1">
    <source>
        <dbReference type="EMBL" id="PKA63466.1"/>
    </source>
</evidence>
<sequence length="66" mass="7156">MRGKRLARAIAHALAPRGLPAGARTRAARAAHRNPFSASLFVACSSRRLRVARVPRHDLRHPSAPA</sequence>
<dbReference type="Proteomes" id="UP000236161">
    <property type="component" value="Unassembled WGS sequence"/>
</dbReference>
<dbReference type="EMBL" id="KZ451908">
    <property type="protein sequence ID" value="PKA63466.1"/>
    <property type="molecule type" value="Genomic_DNA"/>
</dbReference>
<evidence type="ECO:0000313" key="2">
    <source>
        <dbReference type="Proteomes" id="UP000236161"/>
    </source>
</evidence>
<organism evidence="1 2">
    <name type="scientific">Apostasia shenzhenica</name>
    <dbReference type="NCBI Taxonomy" id="1088818"/>
    <lineage>
        <taxon>Eukaryota</taxon>
        <taxon>Viridiplantae</taxon>
        <taxon>Streptophyta</taxon>
        <taxon>Embryophyta</taxon>
        <taxon>Tracheophyta</taxon>
        <taxon>Spermatophyta</taxon>
        <taxon>Magnoliopsida</taxon>
        <taxon>Liliopsida</taxon>
        <taxon>Asparagales</taxon>
        <taxon>Orchidaceae</taxon>
        <taxon>Apostasioideae</taxon>
        <taxon>Apostasia</taxon>
    </lineage>
</organism>
<protein>
    <submittedName>
        <fullName evidence="1">Uncharacterized protein</fullName>
    </submittedName>
</protein>
<name>A0A2I0B6N8_9ASPA</name>
<proteinExistence type="predicted"/>
<reference evidence="1 2" key="1">
    <citation type="journal article" date="2017" name="Nature">
        <title>The Apostasia genome and the evolution of orchids.</title>
        <authorList>
            <person name="Zhang G.Q."/>
            <person name="Liu K.W."/>
            <person name="Li Z."/>
            <person name="Lohaus R."/>
            <person name="Hsiao Y.Y."/>
            <person name="Niu S.C."/>
            <person name="Wang J.Y."/>
            <person name="Lin Y.C."/>
            <person name="Xu Q."/>
            <person name="Chen L.J."/>
            <person name="Yoshida K."/>
            <person name="Fujiwara S."/>
            <person name="Wang Z.W."/>
            <person name="Zhang Y.Q."/>
            <person name="Mitsuda N."/>
            <person name="Wang M."/>
            <person name="Liu G.H."/>
            <person name="Pecoraro L."/>
            <person name="Huang H.X."/>
            <person name="Xiao X.J."/>
            <person name="Lin M."/>
            <person name="Wu X.Y."/>
            <person name="Wu W.L."/>
            <person name="Chen Y.Y."/>
            <person name="Chang S.B."/>
            <person name="Sakamoto S."/>
            <person name="Ohme-Takagi M."/>
            <person name="Yagi M."/>
            <person name="Zeng S.J."/>
            <person name="Shen C.Y."/>
            <person name="Yeh C.M."/>
            <person name="Luo Y.B."/>
            <person name="Tsai W.C."/>
            <person name="Van de Peer Y."/>
            <person name="Liu Z.J."/>
        </authorList>
    </citation>
    <scope>NUCLEOTIDE SEQUENCE [LARGE SCALE GENOMIC DNA]</scope>
    <source>
        <strain evidence="2">cv. Shenzhen</strain>
        <tissue evidence="1">Stem</tissue>
    </source>
</reference>
<keyword evidence="2" id="KW-1185">Reference proteome</keyword>
<dbReference type="AlphaFoldDB" id="A0A2I0B6N8"/>